<sequence length="948" mass="109012">MKRIDFCLISNSKKYKLELSYESIWEIQLHRPPGLQKKFLLIQVQAAPKIYEQNIRRSGSMYDDPLFNYFRDDTDDQWTRTTDFTPLASIGQSYILCLELPHICYLPNIREYFVYYEVHDDVFHLQRGYSYSSNTCFVPVVKSQYFTDVPYEILFKINHLVQNGTLSGPTLDDNFYRLVSPRYECIDHVKRALEKMSYLKKTCLNPTKWLSEQYKKLQRSRYVLRLPNITLDDDGLVYVYRVQITPAKVYFYGPEINVSNRVVRNYAADLDNFLRISFVDEDCEKLRSTDLSQRSAPGNNTRRTALYNRVLSVLSNGITIGDKHFDFLAFSSSQLRDNSAWMFASRPGLSASDIREWMGNFRNIRNVAKYAARLGQSFSSSTETLKVHKYEVKEAPDVTNGTKYGGYKGVVAVDPTSHWKLYLRKSMSKFQSDNITLDVLAYSKYQPCFLNRQLITLLSTLGVRDSIFELKQQEAVKQLNRMVAEPQAAIGAIELMPMGEITNIVKELLLCGYQPDVEPFVSMLLQTFRASKLLELKTRSRIFVPKGRAMMGCLDETRTLKYGQVFIQASNSANDRGKSIVTGKVIVAKNPCIHPGDIRILQAVHSPLLGHMVNCVVFPQLGPRPHPNECSGSDLDGDIYFVSWDPDLIPTRMVAPMDYTPAPTETLDHDVMIEEVHEYFTNYIVNESLGIIANAHVVFADREILKAESTPCIKLAELFSIAVDYPKTGVPAQIPPELHVKEYPDFMEKLDRATYVSEGVIGKLYREIKKQNPHIGHFTKDVARRSYDADLIVDGYQDFITEAVWFKEQYDFKLGNLMEHYGINSEAEIISGCIIKMAKNFTKKNDADAIRLAVKSLRKEARSWFNEMGSDESGGGHEALDAKASAWYHVTYHPEYWGCYNEGYDHRPHFISFPWCVYDKLILIKQQKNFVRKMLDLENRMRRSAIFG</sequence>
<feature type="domain" description="RDRP helical" evidence="11">
    <location>
        <begin position="148"/>
        <end position="221"/>
    </location>
</feature>
<keyword evidence="14" id="KW-1185">Reference proteome</keyword>
<keyword evidence="6 8" id="KW-0943">RNA-mediated gene silencing</keyword>
<dbReference type="Proteomes" id="UP000324705">
    <property type="component" value="Chromosome 6B"/>
</dbReference>
<dbReference type="Pfam" id="PF26252">
    <property type="entry name" value="RdRP_helical"/>
    <property type="match status" value="1"/>
</dbReference>
<comment type="similarity">
    <text evidence="1 8">Belongs to the RdRP family.</text>
</comment>
<dbReference type="InterPro" id="IPR058752">
    <property type="entry name" value="RDRP_C_head"/>
</dbReference>
<evidence type="ECO:0000256" key="7">
    <source>
        <dbReference type="ARBA" id="ARBA00048744"/>
    </source>
</evidence>
<evidence type="ECO:0000256" key="4">
    <source>
        <dbReference type="ARBA" id="ARBA00022695"/>
    </source>
</evidence>
<keyword evidence="5 8" id="KW-0694">RNA-binding</keyword>
<evidence type="ECO:0000256" key="3">
    <source>
        <dbReference type="ARBA" id="ARBA00022679"/>
    </source>
</evidence>
<dbReference type="EC" id="2.7.7.48" evidence="8"/>
<evidence type="ECO:0000256" key="5">
    <source>
        <dbReference type="ARBA" id="ARBA00022884"/>
    </source>
</evidence>
<evidence type="ECO:0000259" key="11">
    <source>
        <dbReference type="Pfam" id="PF26252"/>
    </source>
</evidence>
<organism evidence="13 14">
    <name type="scientific">Triticum turgidum subsp. durum</name>
    <name type="common">Durum wheat</name>
    <name type="synonym">Triticum durum</name>
    <dbReference type="NCBI Taxonomy" id="4567"/>
    <lineage>
        <taxon>Eukaryota</taxon>
        <taxon>Viridiplantae</taxon>
        <taxon>Streptophyta</taxon>
        <taxon>Embryophyta</taxon>
        <taxon>Tracheophyta</taxon>
        <taxon>Spermatophyta</taxon>
        <taxon>Magnoliopsida</taxon>
        <taxon>Liliopsida</taxon>
        <taxon>Poales</taxon>
        <taxon>Poaceae</taxon>
        <taxon>BOP clade</taxon>
        <taxon>Pooideae</taxon>
        <taxon>Triticodae</taxon>
        <taxon>Triticeae</taxon>
        <taxon>Triticinae</taxon>
        <taxon>Triticum</taxon>
    </lineage>
</organism>
<feature type="domain" description="RDRP C-terminal head" evidence="12">
    <location>
        <begin position="786"/>
        <end position="935"/>
    </location>
</feature>
<feature type="domain" description="RDR1/2-like PH-like" evidence="10">
    <location>
        <begin position="2"/>
        <end position="119"/>
    </location>
</feature>
<dbReference type="Pfam" id="PF26253">
    <property type="entry name" value="RdRP_head"/>
    <property type="match status" value="1"/>
</dbReference>
<dbReference type="AlphaFoldDB" id="A0A9R0YTJ4"/>
<dbReference type="InterPro" id="IPR057596">
    <property type="entry name" value="RDRP_core"/>
</dbReference>
<evidence type="ECO:0000313" key="14">
    <source>
        <dbReference type="Proteomes" id="UP000324705"/>
    </source>
</evidence>
<evidence type="ECO:0000256" key="6">
    <source>
        <dbReference type="ARBA" id="ARBA00023158"/>
    </source>
</evidence>
<evidence type="ECO:0000259" key="10">
    <source>
        <dbReference type="Pfam" id="PF24823"/>
    </source>
</evidence>
<dbReference type="PANTHER" id="PTHR23079">
    <property type="entry name" value="RNA-DEPENDENT RNA POLYMERASE"/>
    <property type="match status" value="1"/>
</dbReference>
<evidence type="ECO:0000256" key="8">
    <source>
        <dbReference type="RuleBase" id="RU363098"/>
    </source>
</evidence>
<keyword evidence="2 8" id="KW-0696">RNA-directed RNA polymerase</keyword>
<feature type="domain" description="RDRP core" evidence="9">
    <location>
        <begin position="244"/>
        <end position="401"/>
    </location>
</feature>
<dbReference type="InterPro" id="IPR007855">
    <property type="entry name" value="RDRP"/>
</dbReference>
<dbReference type="Pfam" id="PF24823">
    <property type="entry name" value="PH_RDR2"/>
    <property type="match status" value="1"/>
</dbReference>
<dbReference type="InterPro" id="IPR057590">
    <property type="entry name" value="PH_RDR1/2-like"/>
</dbReference>
<gene>
    <name evidence="13" type="ORF">TRITD_6Bv1G174650</name>
</gene>
<evidence type="ECO:0000256" key="2">
    <source>
        <dbReference type="ARBA" id="ARBA00022484"/>
    </source>
</evidence>
<dbReference type="EMBL" id="LT934122">
    <property type="protein sequence ID" value="VAI60605.1"/>
    <property type="molecule type" value="Genomic_DNA"/>
</dbReference>
<reference evidence="13 14" key="1">
    <citation type="submission" date="2017-09" db="EMBL/GenBank/DDBJ databases">
        <authorList>
            <consortium name="International Durum Wheat Genome Sequencing Consortium (IDWGSC)"/>
            <person name="Milanesi L."/>
        </authorList>
    </citation>
    <scope>NUCLEOTIDE SEQUENCE [LARGE SCALE GENOMIC DNA]</scope>
    <source>
        <strain evidence="14">cv. Svevo</strain>
    </source>
</reference>
<dbReference type="GO" id="GO:0031380">
    <property type="term" value="C:nuclear RNA-directed RNA polymerase complex"/>
    <property type="evidence" value="ECO:0007669"/>
    <property type="project" value="TreeGrafter"/>
</dbReference>
<accession>A0A9R0YTJ4</accession>
<proteinExistence type="inferred from homology"/>
<dbReference type="GO" id="GO:0003968">
    <property type="term" value="F:RNA-directed RNA polymerase activity"/>
    <property type="evidence" value="ECO:0007669"/>
    <property type="project" value="UniProtKB-KW"/>
</dbReference>
<keyword evidence="4 8" id="KW-0548">Nucleotidyltransferase</keyword>
<feature type="domain" description="RDRP core" evidence="9">
    <location>
        <begin position="403"/>
        <end position="768"/>
    </location>
</feature>
<name>A0A9R0YTJ4_TRITD</name>
<dbReference type="GO" id="GO:0003723">
    <property type="term" value="F:RNA binding"/>
    <property type="evidence" value="ECO:0007669"/>
    <property type="project" value="UniProtKB-KW"/>
</dbReference>
<evidence type="ECO:0000256" key="1">
    <source>
        <dbReference type="ARBA" id="ARBA00005762"/>
    </source>
</evidence>
<dbReference type="PANTHER" id="PTHR23079:SF50">
    <property type="entry name" value="RNA-DEPENDENT RNA POLYMERASE"/>
    <property type="match status" value="1"/>
</dbReference>
<evidence type="ECO:0000259" key="12">
    <source>
        <dbReference type="Pfam" id="PF26253"/>
    </source>
</evidence>
<dbReference type="Pfam" id="PF05183">
    <property type="entry name" value="RdRP"/>
    <property type="match status" value="2"/>
</dbReference>
<protein>
    <recommendedName>
        <fullName evidence="8">RNA-dependent RNA polymerase</fullName>
        <ecNumber evidence="8">2.7.7.48</ecNumber>
    </recommendedName>
</protein>
<comment type="function">
    <text evidence="8">Probably involved in the RNA silencing pathway and required for the generation of small interfering RNAs (siRNAs).</text>
</comment>
<dbReference type="InterPro" id="IPR058751">
    <property type="entry name" value="RDRP_helical"/>
</dbReference>
<evidence type="ECO:0000259" key="9">
    <source>
        <dbReference type="Pfam" id="PF05183"/>
    </source>
</evidence>
<dbReference type="GO" id="GO:0030422">
    <property type="term" value="P:siRNA processing"/>
    <property type="evidence" value="ECO:0007669"/>
    <property type="project" value="TreeGrafter"/>
</dbReference>
<dbReference type="Gramene" id="TRITD6Bv1G174650.7">
    <property type="protein sequence ID" value="TRITD6Bv1G174650.7"/>
    <property type="gene ID" value="TRITD6Bv1G174650"/>
</dbReference>
<keyword evidence="3 8" id="KW-0808">Transferase</keyword>
<comment type="catalytic activity">
    <reaction evidence="7 8">
        <text>RNA(n) + a ribonucleoside 5'-triphosphate = RNA(n+1) + diphosphate</text>
        <dbReference type="Rhea" id="RHEA:21248"/>
        <dbReference type="Rhea" id="RHEA-COMP:14527"/>
        <dbReference type="Rhea" id="RHEA-COMP:17342"/>
        <dbReference type="ChEBI" id="CHEBI:33019"/>
        <dbReference type="ChEBI" id="CHEBI:61557"/>
        <dbReference type="ChEBI" id="CHEBI:140395"/>
        <dbReference type="EC" id="2.7.7.48"/>
    </reaction>
</comment>
<evidence type="ECO:0000313" key="13">
    <source>
        <dbReference type="EMBL" id="VAI60605.1"/>
    </source>
</evidence>